<evidence type="ECO:0000313" key="2">
    <source>
        <dbReference type="EMBL" id="AKS43352.1"/>
    </source>
</evidence>
<dbReference type="GO" id="GO:0005886">
    <property type="term" value="C:plasma membrane"/>
    <property type="evidence" value="ECO:0007669"/>
    <property type="project" value="TreeGrafter"/>
</dbReference>
<dbReference type="PANTHER" id="PTHR30336">
    <property type="entry name" value="INNER MEMBRANE PROTEIN, PROBABLE PERMEASE"/>
    <property type="match status" value="1"/>
</dbReference>
<evidence type="ECO:0000313" key="3">
    <source>
        <dbReference type="Proteomes" id="UP000066624"/>
    </source>
</evidence>
<dbReference type="RefSeq" id="WP_049726843.1">
    <property type="nucleotide sequence ID" value="NZ_CP012154.1"/>
</dbReference>
<dbReference type="EMBL" id="CP012154">
    <property type="protein sequence ID" value="AKS43352.1"/>
    <property type="molecule type" value="Genomic_DNA"/>
</dbReference>
<protein>
    <recommendedName>
        <fullName evidence="1">DUF218 domain-containing protein</fullName>
    </recommendedName>
</protein>
<proteinExistence type="predicted"/>
<reference evidence="2 3" key="1">
    <citation type="submission" date="2015-07" db="EMBL/GenBank/DDBJ databases">
        <authorList>
            <person name="Noorani M."/>
        </authorList>
    </citation>
    <scope>NUCLEOTIDE SEQUENCE [LARGE SCALE GENOMIC DNA]</scope>
    <source>
        <strain evidence="2 3">KCTC 42284</strain>
    </source>
</reference>
<dbReference type="AlphaFoldDB" id="A0A0K0Y0D9"/>
<accession>A0A0K0Y0D9</accession>
<dbReference type="PANTHER" id="PTHR30336:SF20">
    <property type="entry name" value="DUF218 DOMAIN-CONTAINING PROTEIN"/>
    <property type="match status" value="1"/>
</dbReference>
<dbReference type="Proteomes" id="UP000066624">
    <property type="component" value="Chromosome"/>
</dbReference>
<dbReference type="STRING" id="1579979.WM2015_2999"/>
<feature type="domain" description="DUF218" evidence="1">
    <location>
        <begin position="56"/>
        <end position="182"/>
    </location>
</feature>
<organism evidence="2 3">
    <name type="scientific">Wenzhouxiangella marina</name>
    <dbReference type="NCBI Taxonomy" id="1579979"/>
    <lineage>
        <taxon>Bacteria</taxon>
        <taxon>Pseudomonadati</taxon>
        <taxon>Pseudomonadota</taxon>
        <taxon>Gammaproteobacteria</taxon>
        <taxon>Chromatiales</taxon>
        <taxon>Wenzhouxiangellaceae</taxon>
        <taxon>Wenzhouxiangella</taxon>
    </lineage>
</organism>
<name>A0A0K0Y0D9_9GAMM</name>
<keyword evidence="3" id="KW-1185">Reference proteome</keyword>
<dbReference type="Pfam" id="PF02698">
    <property type="entry name" value="DUF218"/>
    <property type="match status" value="1"/>
</dbReference>
<evidence type="ECO:0000259" key="1">
    <source>
        <dbReference type="Pfam" id="PF02698"/>
    </source>
</evidence>
<dbReference type="KEGG" id="wma:WM2015_2999"/>
<sequence length="218" mass="24062">MQRPQRDIATADLIESMLPGLLVLICSAGLAWLLAWVWVWVHALRRSPDWSGPLLMVCGHQLVEGQPSPDYRARLAAAADRLAADPALELLLLGGGEPSEAGAGRDWLVAHRDVDPSRIALEEESVDSLENLYLARALIADRSNPGLLSSRYHLGRLAVLARQAGLEVCLLPAEPRPVVDAAQIRRTAMEAIYLIWFLCGRFWARLARRPRLLAQLGE</sequence>
<dbReference type="InterPro" id="IPR051599">
    <property type="entry name" value="Cell_Envelope_Assoc"/>
</dbReference>
<dbReference type="InterPro" id="IPR003848">
    <property type="entry name" value="DUF218"/>
</dbReference>
<gene>
    <name evidence="2" type="ORF">WM2015_2999</name>
</gene>